<dbReference type="Proteomes" id="UP000299102">
    <property type="component" value="Unassembled WGS sequence"/>
</dbReference>
<gene>
    <name evidence="1" type="ORF">EVAR_61055_1</name>
</gene>
<dbReference type="EMBL" id="BGZK01001632">
    <property type="protein sequence ID" value="GBP83661.1"/>
    <property type="molecule type" value="Genomic_DNA"/>
</dbReference>
<organism evidence="1 2">
    <name type="scientific">Eumeta variegata</name>
    <name type="common">Bagworm moth</name>
    <name type="synonym">Eumeta japonica</name>
    <dbReference type="NCBI Taxonomy" id="151549"/>
    <lineage>
        <taxon>Eukaryota</taxon>
        <taxon>Metazoa</taxon>
        <taxon>Ecdysozoa</taxon>
        <taxon>Arthropoda</taxon>
        <taxon>Hexapoda</taxon>
        <taxon>Insecta</taxon>
        <taxon>Pterygota</taxon>
        <taxon>Neoptera</taxon>
        <taxon>Endopterygota</taxon>
        <taxon>Lepidoptera</taxon>
        <taxon>Glossata</taxon>
        <taxon>Ditrysia</taxon>
        <taxon>Tineoidea</taxon>
        <taxon>Psychidae</taxon>
        <taxon>Oiketicinae</taxon>
        <taxon>Eumeta</taxon>
    </lineage>
</organism>
<keyword evidence="2" id="KW-1185">Reference proteome</keyword>
<evidence type="ECO:0000313" key="1">
    <source>
        <dbReference type="EMBL" id="GBP83661.1"/>
    </source>
</evidence>
<name>A0A4C1Z4E3_EUMVA</name>
<sequence>MVKIVAFDTIDTGFDRDRERIDRRVLQLNLLPQRNNHRYYLPRGFWIISQIVVSRASETVLSQRPRTPDVTSVTSGVSPGALLWWKVEWLNANTNPMF</sequence>
<evidence type="ECO:0000313" key="2">
    <source>
        <dbReference type="Proteomes" id="UP000299102"/>
    </source>
</evidence>
<accession>A0A4C1Z4E3</accession>
<dbReference type="AlphaFoldDB" id="A0A4C1Z4E3"/>
<reference evidence="1 2" key="1">
    <citation type="journal article" date="2019" name="Commun. Biol.">
        <title>The bagworm genome reveals a unique fibroin gene that provides high tensile strength.</title>
        <authorList>
            <person name="Kono N."/>
            <person name="Nakamura H."/>
            <person name="Ohtoshi R."/>
            <person name="Tomita M."/>
            <person name="Numata K."/>
            <person name="Arakawa K."/>
        </authorList>
    </citation>
    <scope>NUCLEOTIDE SEQUENCE [LARGE SCALE GENOMIC DNA]</scope>
</reference>
<comment type="caution">
    <text evidence="1">The sequence shown here is derived from an EMBL/GenBank/DDBJ whole genome shotgun (WGS) entry which is preliminary data.</text>
</comment>
<protein>
    <submittedName>
        <fullName evidence="1">Uncharacterized protein</fullName>
    </submittedName>
</protein>
<proteinExistence type="predicted"/>